<dbReference type="KEGG" id="pis:Pisl_1499"/>
<dbReference type="RefSeq" id="WP_011763230.1">
    <property type="nucleotide sequence ID" value="NC_008701.1"/>
</dbReference>
<dbReference type="HOGENOM" id="CLU_825419_0_0_2"/>
<protein>
    <submittedName>
        <fullName evidence="5">Glycosyl transferase, group 1</fullName>
    </submittedName>
</protein>
<keyword evidence="1" id="KW-0328">Glycosyltransferase</keyword>
<dbReference type="GO" id="GO:0016757">
    <property type="term" value="F:glycosyltransferase activity"/>
    <property type="evidence" value="ECO:0007669"/>
    <property type="project" value="UniProtKB-KW"/>
</dbReference>
<dbReference type="EMBL" id="CP000504">
    <property type="protein sequence ID" value="ABL88655.1"/>
    <property type="molecule type" value="Genomic_DNA"/>
</dbReference>
<keyword evidence="6" id="KW-1185">Reference proteome</keyword>
<evidence type="ECO:0000313" key="6">
    <source>
        <dbReference type="Proteomes" id="UP000002595"/>
    </source>
</evidence>
<dbReference type="InterPro" id="IPR028098">
    <property type="entry name" value="Glyco_trans_4-like_N"/>
</dbReference>
<dbReference type="PANTHER" id="PTHR12526:SF510">
    <property type="entry name" value="D-INOSITOL 3-PHOSPHATE GLYCOSYLTRANSFERASE"/>
    <property type="match status" value="1"/>
</dbReference>
<name>A1RUM3_PYRIL</name>
<gene>
    <name evidence="5" type="ordered locus">Pisl_1499</name>
</gene>
<dbReference type="PANTHER" id="PTHR12526">
    <property type="entry name" value="GLYCOSYLTRANSFERASE"/>
    <property type="match status" value="1"/>
</dbReference>
<evidence type="ECO:0000256" key="1">
    <source>
        <dbReference type="ARBA" id="ARBA00022676"/>
    </source>
</evidence>
<dbReference type="Pfam" id="PF13439">
    <property type="entry name" value="Glyco_transf_4"/>
    <property type="match status" value="1"/>
</dbReference>
<dbReference type="CAZy" id="GT4">
    <property type="family name" value="Glycosyltransferase Family 4"/>
</dbReference>
<dbReference type="AlphaFoldDB" id="A1RUM3"/>
<accession>A1RUM3</accession>
<dbReference type="InterPro" id="IPR001296">
    <property type="entry name" value="Glyco_trans_1"/>
</dbReference>
<evidence type="ECO:0000256" key="2">
    <source>
        <dbReference type="ARBA" id="ARBA00022679"/>
    </source>
</evidence>
<evidence type="ECO:0000259" key="4">
    <source>
        <dbReference type="Pfam" id="PF13439"/>
    </source>
</evidence>
<dbReference type="eggNOG" id="arCOG01403">
    <property type="taxonomic scope" value="Archaea"/>
</dbReference>
<feature type="domain" description="Glycosyltransferase subfamily 4-like N-terminal" evidence="4">
    <location>
        <begin position="11"/>
        <end position="182"/>
    </location>
</feature>
<dbReference type="Proteomes" id="UP000002595">
    <property type="component" value="Chromosome"/>
</dbReference>
<dbReference type="CDD" id="cd03801">
    <property type="entry name" value="GT4_PimA-like"/>
    <property type="match status" value="1"/>
</dbReference>
<evidence type="ECO:0000313" key="5">
    <source>
        <dbReference type="EMBL" id="ABL88655.1"/>
    </source>
</evidence>
<dbReference type="SUPFAM" id="SSF53756">
    <property type="entry name" value="UDP-Glycosyltransferase/glycogen phosphorylase"/>
    <property type="match status" value="1"/>
</dbReference>
<dbReference type="Gene3D" id="3.40.50.2000">
    <property type="entry name" value="Glycogen Phosphorylase B"/>
    <property type="match status" value="2"/>
</dbReference>
<dbReference type="GeneID" id="4617313"/>
<evidence type="ECO:0000259" key="3">
    <source>
        <dbReference type="Pfam" id="PF00534"/>
    </source>
</evidence>
<organism evidence="5 6">
    <name type="scientific">Pyrobaculum islandicum (strain DSM 4184 / JCM 9189 / GEO3)</name>
    <dbReference type="NCBI Taxonomy" id="384616"/>
    <lineage>
        <taxon>Archaea</taxon>
        <taxon>Thermoproteota</taxon>
        <taxon>Thermoprotei</taxon>
        <taxon>Thermoproteales</taxon>
        <taxon>Thermoproteaceae</taxon>
        <taxon>Pyrobaculum</taxon>
    </lineage>
</organism>
<dbReference type="OrthoDB" id="43607at2157"/>
<sequence>MRIVGFRASSSGIATYTAELAKALARVDRVVLVAFGIDRSLKSELVSKGVSVLDLGPDPGWRFDVGGPFLAYGLLRRRVRRALGEGGYAVYTIPGFALGERRPGIVVAWGHLGFWQLLGVGAKWLPHLFKFVGVPNTSAYWLLDNWVFRRAETIVALTSWSFRHYSRRYGDRVVWIPPPVEPAPCSSPGDRLRLVFVSRDLGLPRKNLALVVRALSGLGPYLKKMSLTLVGEGGGRLADLVSRLRGRGLEVRLTGRLSRSETRRVLCSSDVLLYPSFYEELGYAVLEAMAAGLAVVASNVPPFDDFVAEGINGFLVDPVDPKPLSRVLAELVEHSDLLIKLKANSLSIVKNRFNPLAVARQFQKIILGKGR</sequence>
<keyword evidence="2 5" id="KW-0808">Transferase</keyword>
<reference evidence="5" key="1">
    <citation type="submission" date="2006-12" db="EMBL/GenBank/DDBJ databases">
        <title>Complete sequence of Pyrobaculum islandicum DSM 4184.</title>
        <authorList>
            <person name="Copeland A."/>
            <person name="Lucas S."/>
            <person name="Lapidus A."/>
            <person name="Barry K."/>
            <person name="Detter J.C."/>
            <person name="Glavina del Rio T."/>
            <person name="Dalin E."/>
            <person name="Tice H."/>
            <person name="Pitluck S."/>
            <person name="Meincke L."/>
            <person name="Brettin T."/>
            <person name="Bruce D."/>
            <person name="Han C."/>
            <person name="Tapia R."/>
            <person name="Gilna P."/>
            <person name="Schmutz J."/>
            <person name="Larimer F."/>
            <person name="Land M."/>
            <person name="Hauser L."/>
            <person name="Kyrpides N."/>
            <person name="Mikhailova N."/>
            <person name="Cozen A.E."/>
            <person name="Fitz-Gibbon S.T."/>
            <person name="House C.H."/>
            <person name="Saltikov C."/>
            <person name="Lowe T."/>
            <person name="Richardson P."/>
        </authorList>
    </citation>
    <scope>NUCLEOTIDE SEQUENCE [LARGE SCALE GENOMIC DNA]</scope>
    <source>
        <strain evidence="5">DSM 4184</strain>
    </source>
</reference>
<dbReference type="STRING" id="384616.Pisl_1499"/>
<proteinExistence type="predicted"/>
<dbReference type="Pfam" id="PF00534">
    <property type="entry name" value="Glycos_transf_1"/>
    <property type="match status" value="1"/>
</dbReference>
<feature type="domain" description="Glycosyl transferase family 1" evidence="3">
    <location>
        <begin position="190"/>
        <end position="344"/>
    </location>
</feature>